<dbReference type="AlphaFoldDB" id="U4PZH4"/>
<proteinExistence type="predicted"/>
<dbReference type="KEGG" id="rir:BN877_I2363"/>
<protein>
    <submittedName>
        <fullName evidence="1">Uncharacterized protein</fullName>
    </submittedName>
</protein>
<evidence type="ECO:0000313" key="1">
    <source>
        <dbReference type="EMBL" id="CDI09252.1"/>
    </source>
</evidence>
<name>U4PZH4_9HYPH</name>
<dbReference type="Proteomes" id="UP000016944">
    <property type="component" value="Chromosome I"/>
</dbReference>
<evidence type="ECO:0000313" key="2">
    <source>
        <dbReference type="Proteomes" id="UP000016944"/>
    </source>
</evidence>
<gene>
    <name evidence="1" type="ORF">BN877_I2363</name>
</gene>
<organism evidence="1 2">
    <name type="scientific">Agrobacterium pusense</name>
    <dbReference type="NCBI Taxonomy" id="648995"/>
    <lineage>
        <taxon>Bacteria</taxon>
        <taxon>Pseudomonadati</taxon>
        <taxon>Pseudomonadota</taxon>
        <taxon>Alphaproteobacteria</taxon>
        <taxon>Hyphomicrobiales</taxon>
        <taxon>Rhizobiaceae</taxon>
        <taxon>Rhizobium/Agrobacterium group</taxon>
        <taxon>Agrobacterium</taxon>
    </lineage>
</organism>
<dbReference type="HOGENOM" id="CLU_2993640_0_0_5"/>
<accession>U4PZH4</accession>
<dbReference type="EMBL" id="HG518322">
    <property type="protein sequence ID" value="CDI09252.1"/>
    <property type="molecule type" value="Genomic_DNA"/>
</dbReference>
<reference evidence="1 2" key="1">
    <citation type="journal article" date="2013" name="Genome Announc.">
        <title>Complete Genome Sequence of the Sesbania Symbiont and Rice Growth-Promoting Endophyte Rhizobium sp. Strain IRBG74.</title>
        <authorList>
            <person name="Crook M.B."/>
            <person name="Mitra S."/>
            <person name="Ane J.M."/>
            <person name="Sadowsky M.J."/>
            <person name="Gyaneshwar P."/>
        </authorList>
    </citation>
    <scope>NUCLEOTIDE SEQUENCE [LARGE SCALE GENOMIC DNA]</scope>
    <source>
        <strain evidence="1 2">IRBG74</strain>
    </source>
</reference>
<sequence length="57" mass="6462">MKIITNKNHIANFEKIAQSKTRFCSPLLNLRWYKLKASKSVAGYGDLGAEIFIICCL</sequence>